<dbReference type="SUPFAM" id="SSF53901">
    <property type="entry name" value="Thiolase-like"/>
    <property type="match status" value="1"/>
</dbReference>
<evidence type="ECO:0000256" key="1">
    <source>
        <dbReference type="ARBA" id="ARBA00022679"/>
    </source>
</evidence>
<dbReference type="Proteomes" id="UP000271603">
    <property type="component" value="Chromosome"/>
</dbReference>
<dbReference type="Gene3D" id="3.40.47.10">
    <property type="match status" value="1"/>
</dbReference>
<evidence type="ECO:0000313" key="2">
    <source>
        <dbReference type="EMBL" id="VEA69807.1"/>
    </source>
</evidence>
<protein>
    <submittedName>
        <fullName evidence="2">3-oxoacyl-[acyl-carrier-protein] synthase 2</fullName>
        <ecNumber evidence="2">2.3.1.179</ecNumber>
    </submittedName>
</protein>
<sequence>MLRALAREQQDAAKACCPFSLDRNGFVLSEGAAVLCLEDRDAALARGAVILGEIKGYGNYSDAFDSPRRRR</sequence>
<dbReference type="InterPro" id="IPR016039">
    <property type="entry name" value="Thiolase-like"/>
</dbReference>
<accession>A0A3S5DF09</accession>
<reference evidence="2 3" key="1">
    <citation type="submission" date="2018-12" db="EMBL/GenBank/DDBJ databases">
        <authorList>
            <consortium name="Pathogen Informatics"/>
        </authorList>
    </citation>
    <scope>NUCLEOTIDE SEQUENCE [LARGE SCALE GENOMIC DNA]</scope>
    <source>
        <strain evidence="2 3">NCTC9419</strain>
    </source>
</reference>
<dbReference type="PANTHER" id="PTHR11712:SF336">
    <property type="entry name" value="3-OXOACYL-[ACYL-CARRIER-PROTEIN] SYNTHASE, MITOCHONDRIAL"/>
    <property type="match status" value="1"/>
</dbReference>
<organism evidence="2 3">
    <name type="scientific">Serratia rubidaea</name>
    <name type="common">Serratia marinorubra</name>
    <dbReference type="NCBI Taxonomy" id="61652"/>
    <lineage>
        <taxon>Bacteria</taxon>
        <taxon>Pseudomonadati</taxon>
        <taxon>Pseudomonadota</taxon>
        <taxon>Gammaproteobacteria</taxon>
        <taxon>Enterobacterales</taxon>
        <taxon>Yersiniaceae</taxon>
        <taxon>Serratia</taxon>
    </lineage>
</organism>
<name>A0A3S5DF09_SERRU</name>
<evidence type="ECO:0000313" key="3">
    <source>
        <dbReference type="Proteomes" id="UP000271603"/>
    </source>
</evidence>
<proteinExistence type="predicted"/>
<dbReference type="AlphaFoldDB" id="A0A3S5DF09"/>
<keyword evidence="1 2" id="KW-0808">Transferase</keyword>
<dbReference type="EMBL" id="LR134155">
    <property type="protein sequence ID" value="VEA69807.1"/>
    <property type="molecule type" value="Genomic_DNA"/>
</dbReference>
<dbReference type="GO" id="GO:0006633">
    <property type="term" value="P:fatty acid biosynthetic process"/>
    <property type="evidence" value="ECO:0007669"/>
    <property type="project" value="TreeGrafter"/>
</dbReference>
<dbReference type="EC" id="2.3.1.179" evidence="2"/>
<keyword evidence="2" id="KW-0012">Acyltransferase</keyword>
<dbReference type="PANTHER" id="PTHR11712">
    <property type="entry name" value="POLYKETIDE SYNTHASE-RELATED"/>
    <property type="match status" value="1"/>
</dbReference>
<dbReference type="GO" id="GO:0004315">
    <property type="term" value="F:3-oxoacyl-[acyl-carrier-protein] synthase activity"/>
    <property type="evidence" value="ECO:0007669"/>
    <property type="project" value="UniProtKB-EC"/>
</dbReference>
<dbReference type="InterPro" id="IPR000794">
    <property type="entry name" value="Beta-ketoacyl_synthase"/>
</dbReference>
<gene>
    <name evidence="2" type="primary">fabF_1</name>
    <name evidence="2" type="ORF">NCTC9419_01294</name>
</gene>